<evidence type="ECO:0000256" key="3">
    <source>
        <dbReference type="ARBA" id="ARBA00022989"/>
    </source>
</evidence>
<reference evidence="5 6" key="1">
    <citation type="submission" date="2022-04" db="EMBL/GenBank/DDBJ databases">
        <title>Genome sequence of C. roseum typestrain.</title>
        <authorList>
            <person name="Poehlein A."/>
            <person name="Schoch T."/>
            <person name="Duerre P."/>
            <person name="Daniel R."/>
        </authorList>
    </citation>
    <scope>NUCLEOTIDE SEQUENCE [LARGE SCALE GENOMIC DNA]</scope>
    <source>
        <strain evidence="5 6">DSM 7320</strain>
    </source>
</reference>
<dbReference type="Gene3D" id="3.40.1710.10">
    <property type="entry name" value="abc type-2 transporter like domain"/>
    <property type="match status" value="1"/>
</dbReference>
<dbReference type="EMBL" id="CP096983">
    <property type="protein sequence ID" value="URZ10704.1"/>
    <property type="molecule type" value="Genomic_DNA"/>
</dbReference>
<dbReference type="STRING" id="84029.CROST_02580"/>
<evidence type="ECO:0000313" key="6">
    <source>
        <dbReference type="Proteomes" id="UP000190951"/>
    </source>
</evidence>
<dbReference type="RefSeq" id="WP_242950786.1">
    <property type="nucleotide sequence ID" value="NZ_CP096983.1"/>
</dbReference>
<protein>
    <submittedName>
        <fullName evidence="5">Uncharacterized protein</fullName>
    </submittedName>
</protein>
<keyword evidence="4" id="KW-0472">Membrane</keyword>
<comment type="subcellular location">
    <subcellularLocation>
        <location evidence="1">Membrane</location>
        <topology evidence="1">Multi-pass membrane protein</topology>
    </subcellularLocation>
</comment>
<evidence type="ECO:0000256" key="4">
    <source>
        <dbReference type="ARBA" id="ARBA00023136"/>
    </source>
</evidence>
<dbReference type="InterPro" id="IPR052902">
    <property type="entry name" value="ABC-2_transporter"/>
</dbReference>
<dbReference type="GO" id="GO:0140359">
    <property type="term" value="F:ABC-type transporter activity"/>
    <property type="evidence" value="ECO:0007669"/>
    <property type="project" value="InterPro"/>
</dbReference>
<proteinExistence type="predicted"/>
<dbReference type="Proteomes" id="UP000190951">
    <property type="component" value="Chromosome"/>
</dbReference>
<dbReference type="InterPro" id="IPR013525">
    <property type="entry name" value="ABC2_TM"/>
</dbReference>
<keyword evidence="2" id="KW-0812">Transmembrane</keyword>
<accession>A0A1S8LNZ3</accession>
<dbReference type="Pfam" id="PF12698">
    <property type="entry name" value="ABC2_membrane_3"/>
    <property type="match status" value="1"/>
</dbReference>
<dbReference type="AlphaFoldDB" id="A0A1S8LNZ3"/>
<gene>
    <name evidence="5" type="ORF">CROST_014140</name>
</gene>
<keyword evidence="3" id="KW-1133">Transmembrane helix</keyword>
<evidence type="ECO:0000256" key="2">
    <source>
        <dbReference type="ARBA" id="ARBA00022692"/>
    </source>
</evidence>
<evidence type="ECO:0000256" key="1">
    <source>
        <dbReference type="ARBA" id="ARBA00004141"/>
    </source>
</evidence>
<organism evidence="5 6">
    <name type="scientific">Clostridium felsineum</name>
    <dbReference type="NCBI Taxonomy" id="36839"/>
    <lineage>
        <taxon>Bacteria</taxon>
        <taxon>Bacillati</taxon>
        <taxon>Bacillota</taxon>
        <taxon>Clostridia</taxon>
        <taxon>Eubacteriales</taxon>
        <taxon>Clostridiaceae</taxon>
        <taxon>Clostridium</taxon>
    </lineage>
</organism>
<name>A0A1S8LNZ3_9CLOT</name>
<sequence length="345" mass="39320">MNFFIIVLANCRRYLKNFKYIASMLIVPIVLIGSVTFFSSNIINTDDEGTAIVNLDKGKSGSELVRYLNVKKVFNKREVAINELKRNKYSVIYEIEKDFTINIKDGKVPKIIAYRMDKSSGNEIFESEMKNKIKKMVKGENNKSRVILKYKEYEESIFSSKGIAFLIIYCMMLFSMNFSMDLIKLKKDGVLERLAVTRNKTYVIVWAMYLAMFITQTLLYTASFLISAIIYRYKIENTEVIILNIALSSIVCIGVVIVGLRIVKNDKVASTMSSILALVMMYINIIGDDAVNSNIIKLKKLTPFYWIMDSVGKAKVFPNVIVVLLMALVLFTAGGFGYQNFSENE</sequence>
<dbReference type="PANTHER" id="PTHR43027">
    <property type="entry name" value="DOXORUBICIN RESISTANCE ABC TRANSPORTER PERMEASE PROTEIN DRRC-RELATED"/>
    <property type="match status" value="1"/>
</dbReference>
<evidence type="ECO:0000313" key="5">
    <source>
        <dbReference type="EMBL" id="URZ10704.1"/>
    </source>
</evidence>
<dbReference type="GO" id="GO:0016020">
    <property type="term" value="C:membrane"/>
    <property type="evidence" value="ECO:0007669"/>
    <property type="project" value="UniProtKB-SubCell"/>
</dbReference>
<dbReference type="KEGG" id="crw:CROST_014140"/>
<dbReference type="PANTHER" id="PTHR43027:SF1">
    <property type="entry name" value="DOXORUBICIN RESISTANCE ABC TRANSPORTER PERMEASE PROTEIN DRRC-RELATED"/>
    <property type="match status" value="1"/>
</dbReference>
<keyword evidence="6" id="KW-1185">Reference proteome</keyword>